<dbReference type="Proteomes" id="UP000242258">
    <property type="component" value="Unassembled WGS sequence"/>
</dbReference>
<dbReference type="STRING" id="1628148.BI198_07865"/>
<dbReference type="InterPro" id="IPR004045">
    <property type="entry name" value="Glutathione_S-Trfase_N"/>
</dbReference>
<dbReference type="RefSeq" id="WP_070049056.1">
    <property type="nucleotide sequence ID" value="NZ_CBCSDO010000005.1"/>
</dbReference>
<dbReference type="AlphaFoldDB" id="A0A1E7Q5R9"/>
<evidence type="ECO:0000259" key="1">
    <source>
        <dbReference type="PROSITE" id="PS50404"/>
    </source>
</evidence>
<evidence type="ECO:0000313" key="3">
    <source>
        <dbReference type="Proteomes" id="UP000242258"/>
    </source>
</evidence>
<dbReference type="CDD" id="cd00570">
    <property type="entry name" value="GST_N_family"/>
    <property type="match status" value="1"/>
</dbReference>
<dbReference type="SUPFAM" id="SSF52833">
    <property type="entry name" value="Thioredoxin-like"/>
    <property type="match status" value="1"/>
</dbReference>
<accession>A0A1E7Q5R9</accession>
<sequence length="191" mass="22192">MKLFGSQTSPYVRRIRLALADTPYQLIMLNIFDGPDRATLIKYNPVRKVPMLLDGAQLVFDSGVIYRYLAEKFDWPKLSWAEENQVTVINAANDSMVELLLCKRSGLDIDPKKLFYSLQHERVEGAFKVLEQQVILGQYDQWNYSSIALYCLLDWALYRELISLDAFIHLEQFHQKNQQQPFVAESDPRLG</sequence>
<comment type="caution">
    <text evidence="2">The sequence shown here is derived from an EMBL/GenBank/DDBJ whole genome shotgun (WGS) entry which is preliminary data.</text>
</comment>
<evidence type="ECO:0000313" key="2">
    <source>
        <dbReference type="EMBL" id="OEY69486.1"/>
    </source>
</evidence>
<dbReference type="GO" id="GO:0016740">
    <property type="term" value="F:transferase activity"/>
    <property type="evidence" value="ECO:0007669"/>
    <property type="project" value="UniProtKB-KW"/>
</dbReference>
<keyword evidence="2" id="KW-0808">Transferase</keyword>
<proteinExistence type="predicted"/>
<organism evidence="2 3">
    <name type="scientific">Rheinheimera salexigens</name>
    <dbReference type="NCBI Taxonomy" id="1628148"/>
    <lineage>
        <taxon>Bacteria</taxon>
        <taxon>Pseudomonadati</taxon>
        <taxon>Pseudomonadota</taxon>
        <taxon>Gammaproteobacteria</taxon>
        <taxon>Chromatiales</taxon>
        <taxon>Chromatiaceae</taxon>
        <taxon>Rheinheimera</taxon>
    </lineage>
</organism>
<dbReference type="EMBL" id="MKEK01000001">
    <property type="protein sequence ID" value="OEY69486.1"/>
    <property type="molecule type" value="Genomic_DNA"/>
</dbReference>
<dbReference type="InterPro" id="IPR036249">
    <property type="entry name" value="Thioredoxin-like_sf"/>
</dbReference>
<keyword evidence="3" id="KW-1185">Reference proteome</keyword>
<dbReference type="Gene3D" id="3.40.30.10">
    <property type="entry name" value="Glutaredoxin"/>
    <property type="match status" value="1"/>
</dbReference>
<reference evidence="3" key="1">
    <citation type="submission" date="2016-09" db="EMBL/GenBank/DDBJ databases">
        <authorList>
            <person name="Wan X."/>
            <person name="Hou S."/>
        </authorList>
    </citation>
    <scope>NUCLEOTIDE SEQUENCE [LARGE SCALE GENOMIC DNA]</scope>
    <source>
        <strain evidence="3">KH87</strain>
    </source>
</reference>
<protein>
    <submittedName>
        <fullName evidence="2">Glutathione S-transferase</fullName>
    </submittedName>
</protein>
<dbReference type="PROSITE" id="PS50404">
    <property type="entry name" value="GST_NTER"/>
    <property type="match status" value="1"/>
</dbReference>
<feature type="domain" description="GST N-terminal" evidence="1">
    <location>
        <begin position="1"/>
        <end position="77"/>
    </location>
</feature>
<gene>
    <name evidence="2" type="ORF">BI198_07865</name>
</gene>
<dbReference type="Gene3D" id="1.20.1050.10">
    <property type="match status" value="1"/>
</dbReference>
<name>A0A1E7Q5R9_9GAMM</name>
<dbReference type="OrthoDB" id="9782992at2"/>
<dbReference type="Pfam" id="PF13417">
    <property type="entry name" value="GST_N_3"/>
    <property type="match status" value="1"/>
</dbReference>